<proteinExistence type="predicted"/>
<evidence type="ECO:0000256" key="1">
    <source>
        <dbReference type="SAM" id="Phobius"/>
    </source>
</evidence>
<keyword evidence="1" id="KW-0472">Membrane</keyword>
<dbReference type="EMBL" id="BAAAWD010000029">
    <property type="protein sequence ID" value="GAA3039720.1"/>
    <property type="molecule type" value="Genomic_DNA"/>
</dbReference>
<reference evidence="3" key="1">
    <citation type="journal article" date="2019" name="Int. J. Syst. Evol. Microbiol.">
        <title>The Global Catalogue of Microorganisms (GCM) 10K type strain sequencing project: providing services to taxonomists for standard genome sequencing and annotation.</title>
        <authorList>
            <consortium name="The Broad Institute Genomics Platform"/>
            <consortium name="The Broad Institute Genome Sequencing Center for Infectious Disease"/>
            <person name="Wu L."/>
            <person name="Ma J."/>
        </authorList>
    </citation>
    <scope>NUCLEOTIDE SEQUENCE [LARGE SCALE GENOMIC DNA]</scope>
    <source>
        <strain evidence="3">JCM 3106</strain>
    </source>
</reference>
<keyword evidence="1" id="KW-0812">Transmembrane</keyword>
<name>A0ABP6LHS9_9ACTN</name>
<keyword evidence="1" id="KW-1133">Transmembrane helix</keyword>
<organism evidence="2 3">
    <name type="scientific">Streptosporangium longisporum</name>
    <dbReference type="NCBI Taxonomy" id="46187"/>
    <lineage>
        <taxon>Bacteria</taxon>
        <taxon>Bacillati</taxon>
        <taxon>Actinomycetota</taxon>
        <taxon>Actinomycetes</taxon>
        <taxon>Streptosporangiales</taxon>
        <taxon>Streptosporangiaceae</taxon>
        <taxon>Streptosporangium</taxon>
    </lineage>
</organism>
<dbReference type="Proteomes" id="UP001499930">
    <property type="component" value="Unassembled WGS sequence"/>
</dbReference>
<sequence>MLGSLGAILGDDVSEGMTLSLHATGTVMAHLWGATFAVGGVLKLYGLYWGRSTMEIPGLWLMSAGYAFYGITVVTGLGIGGLAAGILATVLAVGCLFKVRSIMRRARIVVRQNDAEAE</sequence>
<feature type="transmembrane region" description="Helical" evidence="1">
    <location>
        <begin position="68"/>
        <end position="97"/>
    </location>
</feature>
<comment type="caution">
    <text evidence="2">The sequence shown here is derived from an EMBL/GenBank/DDBJ whole genome shotgun (WGS) entry which is preliminary data.</text>
</comment>
<evidence type="ECO:0008006" key="4">
    <source>
        <dbReference type="Google" id="ProtNLM"/>
    </source>
</evidence>
<feature type="transmembrane region" description="Helical" evidence="1">
    <location>
        <begin position="27"/>
        <end position="48"/>
    </location>
</feature>
<evidence type="ECO:0000313" key="2">
    <source>
        <dbReference type="EMBL" id="GAA3039720.1"/>
    </source>
</evidence>
<evidence type="ECO:0000313" key="3">
    <source>
        <dbReference type="Proteomes" id="UP001499930"/>
    </source>
</evidence>
<protein>
    <recommendedName>
        <fullName evidence="4">DUF2127 domain-containing protein</fullName>
    </recommendedName>
</protein>
<gene>
    <name evidence="2" type="ORF">GCM10017559_80080</name>
</gene>
<accession>A0ABP6LHS9</accession>
<keyword evidence="3" id="KW-1185">Reference proteome</keyword>